<name>A0A8H6FC56_9LECA</name>
<dbReference type="EMBL" id="JACCJB010000012">
    <property type="protein sequence ID" value="KAF6222453.1"/>
    <property type="molecule type" value="Genomic_DNA"/>
</dbReference>
<evidence type="ECO:0000313" key="1">
    <source>
        <dbReference type="EMBL" id="KAF6222453.1"/>
    </source>
</evidence>
<organism evidence="1 2">
    <name type="scientific">Letharia lupina</name>
    <dbReference type="NCBI Taxonomy" id="560253"/>
    <lineage>
        <taxon>Eukaryota</taxon>
        <taxon>Fungi</taxon>
        <taxon>Dikarya</taxon>
        <taxon>Ascomycota</taxon>
        <taxon>Pezizomycotina</taxon>
        <taxon>Lecanoromycetes</taxon>
        <taxon>OSLEUM clade</taxon>
        <taxon>Lecanoromycetidae</taxon>
        <taxon>Lecanorales</taxon>
        <taxon>Lecanorineae</taxon>
        <taxon>Parmeliaceae</taxon>
        <taxon>Letharia</taxon>
    </lineage>
</organism>
<dbReference type="Proteomes" id="UP000593566">
    <property type="component" value="Unassembled WGS sequence"/>
</dbReference>
<accession>A0A8H6FC56</accession>
<sequence length="207" mass="22359">MSLKETKPNIDGTMLLRSLYLLTLFACTLATAPHPLHVRETNPDPSSPTPTVLAPRFPPNWISTQSTGQHATSVRYAVTFWKATAILPVVAAAQPMADFYRKATLAAVQAIRAQSITNSYTFGLGVLNLYVDTLDRSPIDMEMLIQFVVNMVGVTNRGWTNHYAALVKDQVTGALTLISLEAAGGVAMAWLGSATSVEQYGNDPFGS</sequence>
<keyword evidence="2" id="KW-1185">Reference proteome</keyword>
<comment type="caution">
    <text evidence="1">The sequence shown here is derived from an EMBL/GenBank/DDBJ whole genome shotgun (WGS) entry which is preliminary data.</text>
</comment>
<protein>
    <submittedName>
        <fullName evidence="1">Uncharacterized protein</fullName>
    </submittedName>
</protein>
<proteinExistence type="predicted"/>
<evidence type="ECO:0000313" key="2">
    <source>
        <dbReference type="Proteomes" id="UP000593566"/>
    </source>
</evidence>
<dbReference type="RefSeq" id="XP_037151888.1">
    <property type="nucleotide sequence ID" value="XM_037292469.1"/>
</dbReference>
<dbReference type="GeneID" id="59329955"/>
<gene>
    <name evidence="1" type="ORF">HO133_001539</name>
</gene>
<dbReference type="AlphaFoldDB" id="A0A8H6FC56"/>
<reference evidence="1 2" key="1">
    <citation type="journal article" date="2020" name="Genomics">
        <title>Complete, high-quality genomes from long-read metagenomic sequencing of two wolf lichen thalli reveals enigmatic genome architecture.</title>
        <authorList>
            <person name="McKenzie S.K."/>
            <person name="Walston R.F."/>
            <person name="Allen J.L."/>
        </authorList>
    </citation>
    <scope>NUCLEOTIDE SEQUENCE [LARGE SCALE GENOMIC DNA]</scope>
    <source>
        <strain evidence="1">WasteWater1</strain>
    </source>
</reference>